<feature type="compositionally biased region" description="Basic and acidic residues" evidence="1">
    <location>
        <begin position="15"/>
        <end position="27"/>
    </location>
</feature>
<reference evidence="2 3" key="1">
    <citation type="journal article" date="2013" name="PLoS Genet.">
        <title>The genome and development-dependent transcriptomes of Pyronema confluens: a window into fungal evolution.</title>
        <authorList>
            <person name="Traeger S."/>
            <person name="Altegoer F."/>
            <person name="Freitag M."/>
            <person name="Gabaldon T."/>
            <person name="Kempken F."/>
            <person name="Kumar A."/>
            <person name="Marcet-Houben M."/>
            <person name="Poggeler S."/>
            <person name="Stajich J.E."/>
            <person name="Nowrousian M."/>
        </authorList>
    </citation>
    <scope>NUCLEOTIDE SEQUENCE [LARGE SCALE GENOMIC DNA]</scope>
    <source>
        <strain evidence="3">CBS 100304</strain>
        <tissue evidence="2">Vegetative mycelium</tissue>
    </source>
</reference>
<dbReference type="OrthoDB" id="10342212at2759"/>
<keyword evidence="3" id="KW-1185">Reference proteome</keyword>
<name>U4LE91_PYROM</name>
<proteinExistence type="predicted"/>
<feature type="compositionally biased region" description="Polar residues" evidence="1">
    <location>
        <begin position="1"/>
        <end position="11"/>
    </location>
</feature>
<gene>
    <name evidence="2" type="ORF">PCON_07634</name>
</gene>
<dbReference type="AlphaFoldDB" id="U4LE91"/>
<feature type="region of interest" description="Disordered" evidence="1">
    <location>
        <begin position="1"/>
        <end position="27"/>
    </location>
</feature>
<organism evidence="2 3">
    <name type="scientific">Pyronema omphalodes (strain CBS 100304)</name>
    <name type="common">Pyronema confluens</name>
    <dbReference type="NCBI Taxonomy" id="1076935"/>
    <lineage>
        <taxon>Eukaryota</taxon>
        <taxon>Fungi</taxon>
        <taxon>Dikarya</taxon>
        <taxon>Ascomycota</taxon>
        <taxon>Pezizomycotina</taxon>
        <taxon>Pezizomycetes</taxon>
        <taxon>Pezizales</taxon>
        <taxon>Pyronemataceae</taxon>
        <taxon>Pyronema</taxon>
    </lineage>
</organism>
<evidence type="ECO:0000313" key="2">
    <source>
        <dbReference type="EMBL" id="CCX29837.1"/>
    </source>
</evidence>
<evidence type="ECO:0000313" key="3">
    <source>
        <dbReference type="Proteomes" id="UP000018144"/>
    </source>
</evidence>
<accession>U4LE91</accession>
<evidence type="ECO:0000256" key="1">
    <source>
        <dbReference type="SAM" id="MobiDB-lite"/>
    </source>
</evidence>
<dbReference type="EMBL" id="HF935391">
    <property type="protein sequence ID" value="CCX29837.1"/>
    <property type="molecule type" value="Genomic_DNA"/>
</dbReference>
<dbReference type="Proteomes" id="UP000018144">
    <property type="component" value="Unassembled WGS sequence"/>
</dbReference>
<protein>
    <submittedName>
        <fullName evidence="2">Uncharacterized protein</fullName>
    </submittedName>
</protein>
<sequence length="174" mass="19903">MDGSKSKSLTYSAKAETERDRDPDARLRRGGHAHLLVPARLPNTRAGSPCIPTTADIMQKMGWNSQTRWECFNQREQKLETARFSKKFPQFFKAWCQENFSVAQLYLRDALFDWQHPNNINAPKLYAGDAIDLDDDPEIGDDWFPRPNTTLRVISANIVPLIVGNGIKRKRGEE</sequence>